<feature type="transmembrane region" description="Helical" evidence="1">
    <location>
        <begin position="6"/>
        <end position="23"/>
    </location>
</feature>
<sequence length="53" mass="6450">MYHGQAWYYPGTYRIGLCLLIYLPKRRRFRHQAPELPPSRPLVTMWHYKGRAC</sequence>
<evidence type="ECO:0000313" key="2">
    <source>
        <dbReference type="EMBL" id="KAE8387809.1"/>
    </source>
</evidence>
<reference evidence="2" key="1">
    <citation type="submission" date="2019-04" db="EMBL/GenBank/DDBJ databases">
        <title>Friends and foes A comparative genomics studyof 23 Aspergillus species from section Flavi.</title>
        <authorList>
            <consortium name="DOE Joint Genome Institute"/>
            <person name="Kjaerbolling I."/>
            <person name="Vesth T."/>
            <person name="Frisvad J.C."/>
            <person name="Nybo J.L."/>
            <person name="Theobald S."/>
            <person name="Kildgaard S."/>
            <person name="Isbrandt T."/>
            <person name="Kuo A."/>
            <person name="Sato A."/>
            <person name="Lyhne E.K."/>
            <person name="Kogle M.E."/>
            <person name="Wiebenga A."/>
            <person name="Kun R.S."/>
            <person name="Lubbers R.J."/>
            <person name="Makela M.R."/>
            <person name="Barry K."/>
            <person name="Chovatia M."/>
            <person name="Clum A."/>
            <person name="Daum C."/>
            <person name="Haridas S."/>
            <person name="He G."/>
            <person name="LaButti K."/>
            <person name="Lipzen A."/>
            <person name="Mondo S."/>
            <person name="Riley R."/>
            <person name="Salamov A."/>
            <person name="Simmons B.A."/>
            <person name="Magnuson J.K."/>
            <person name="Henrissat B."/>
            <person name="Mortensen U.H."/>
            <person name="Larsen T.O."/>
            <person name="Devries R.P."/>
            <person name="Grigoriev I.V."/>
            <person name="Machida M."/>
            <person name="Baker S.E."/>
            <person name="Andersen M.R."/>
        </authorList>
    </citation>
    <scope>NUCLEOTIDE SEQUENCE [LARGE SCALE GENOMIC DNA]</scope>
    <source>
        <strain evidence="2">IBT 14317</strain>
    </source>
</reference>
<dbReference type="Proteomes" id="UP000326877">
    <property type="component" value="Unassembled WGS sequence"/>
</dbReference>
<protein>
    <submittedName>
        <fullName evidence="2">Uncharacterized protein</fullName>
    </submittedName>
</protein>
<proteinExistence type="predicted"/>
<gene>
    <name evidence="2" type="ORF">BDV23DRAFT_160275</name>
</gene>
<keyword evidence="1" id="KW-0472">Membrane</keyword>
<keyword evidence="1" id="KW-1133">Transmembrane helix</keyword>
<name>A0A5N7C1A8_PETAA</name>
<dbReference type="EMBL" id="ML735287">
    <property type="protein sequence ID" value="KAE8387809.1"/>
    <property type="molecule type" value="Genomic_DNA"/>
</dbReference>
<organism evidence="2">
    <name type="scientific">Petromyces alliaceus</name>
    <name type="common">Aspergillus alliaceus</name>
    <dbReference type="NCBI Taxonomy" id="209559"/>
    <lineage>
        <taxon>Eukaryota</taxon>
        <taxon>Fungi</taxon>
        <taxon>Dikarya</taxon>
        <taxon>Ascomycota</taxon>
        <taxon>Pezizomycotina</taxon>
        <taxon>Eurotiomycetes</taxon>
        <taxon>Eurotiomycetidae</taxon>
        <taxon>Eurotiales</taxon>
        <taxon>Aspergillaceae</taxon>
        <taxon>Aspergillus</taxon>
        <taxon>Aspergillus subgen. Circumdati</taxon>
    </lineage>
</organism>
<keyword evidence="1" id="KW-0812">Transmembrane</keyword>
<evidence type="ECO:0000256" key="1">
    <source>
        <dbReference type="SAM" id="Phobius"/>
    </source>
</evidence>
<dbReference type="AlphaFoldDB" id="A0A5N7C1A8"/>
<accession>A0A5N7C1A8</accession>